<proteinExistence type="inferred from homology"/>
<keyword evidence="3" id="KW-0862">Zinc</keyword>
<organism evidence="5">
    <name type="scientific">Burkholderia sp. M701</name>
    <dbReference type="NCBI Taxonomy" id="326454"/>
    <lineage>
        <taxon>Bacteria</taxon>
        <taxon>Pseudomonadati</taxon>
        <taxon>Pseudomonadota</taxon>
        <taxon>Betaproteobacteria</taxon>
        <taxon>Burkholderiales</taxon>
        <taxon>Burkholderiaceae</taxon>
        <taxon>Burkholderia</taxon>
    </lineage>
</organism>
<evidence type="ECO:0000256" key="3">
    <source>
        <dbReference type="ARBA" id="ARBA00022833"/>
    </source>
</evidence>
<dbReference type="Pfam" id="PF04828">
    <property type="entry name" value="GFA"/>
    <property type="match status" value="1"/>
</dbReference>
<name>V5YPB3_9BURK</name>
<dbReference type="SUPFAM" id="SSF51316">
    <property type="entry name" value="Mss4-like"/>
    <property type="match status" value="1"/>
</dbReference>
<dbReference type="Gene3D" id="3.90.1590.10">
    <property type="entry name" value="glutathione-dependent formaldehyde- activating enzyme (gfa)"/>
    <property type="match status" value="1"/>
</dbReference>
<dbReference type="InterPro" id="IPR006913">
    <property type="entry name" value="CENP-V/GFA"/>
</dbReference>
<evidence type="ECO:0000256" key="2">
    <source>
        <dbReference type="ARBA" id="ARBA00022723"/>
    </source>
</evidence>
<keyword evidence="5" id="KW-0614">Plasmid</keyword>
<reference evidence="5" key="2">
    <citation type="submission" date="2024-06" db="EMBL/GenBank/DDBJ databases">
        <authorList>
            <person name="Sakai Y."/>
            <person name="Fujii T."/>
        </authorList>
    </citation>
    <scope>NUCLEOTIDE SEQUENCE</scope>
    <source>
        <strain evidence="5">M701</strain>
        <plasmid evidence="5">pM7012</plasmid>
    </source>
</reference>
<sequence length="164" mass="18308">MTTTLVSCSCGKVECKLTGTPMLTAVCYCDDCQRGSAQIDALPDATPVLGVDGGTAYVLYRRDRFECTKGRELLLDLRLKETSPTKRVVAGCCNSAMYLDFTKGHWVSAYRERLHADAPPIQMRIQTRFRPHTDSTPSDVPSYRTFPPRFIATLLMSRIAMVFS</sequence>
<protein>
    <recommendedName>
        <fullName evidence="4">CENP-V/GFA domain-containing protein</fullName>
    </recommendedName>
</protein>
<accession>V5YPB3</accession>
<keyword evidence="2" id="KW-0479">Metal-binding</keyword>
<dbReference type="GO" id="GO:0046872">
    <property type="term" value="F:metal ion binding"/>
    <property type="evidence" value="ECO:0007669"/>
    <property type="project" value="UniProtKB-KW"/>
</dbReference>
<geneLocation type="plasmid" evidence="5">
    <name>pM7012</name>
</geneLocation>
<reference evidence="5" key="1">
    <citation type="journal article" date="2014" name="Microbiology">
        <title>A 2,4-dichlorophenoxyacetic acid degradation plasmid pM7012 discloses distribution of an unclassified megaplasmid group across bacterial species.</title>
        <authorList>
            <person name="Sakai Y."/>
            <person name="Ogawa N."/>
            <person name="Shimomura Y."/>
            <person name="Fujii T."/>
        </authorList>
    </citation>
    <scope>NUCLEOTIDE SEQUENCE</scope>
    <source>
        <strain evidence="5">M701</strain>
    </source>
</reference>
<comment type="similarity">
    <text evidence="1">Belongs to the Gfa family.</text>
</comment>
<evidence type="ECO:0000313" key="5">
    <source>
        <dbReference type="EMBL" id="BAO19153.1"/>
    </source>
</evidence>
<evidence type="ECO:0000259" key="4">
    <source>
        <dbReference type="Pfam" id="PF04828"/>
    </source>
</evidence>
<evidence type="ECO:0000256" key="1">
    <source>
        <dbReference type="ARBA" id="ARBA00005495"/>
    </source>
</evidence>
<dbReference type="AlphaFoldDB" id="V5YPB3"/>
<dbReference type="EMBL" id="AB853026">
    <property type="protein sequence ID" value="BAO19153.1"/>
    <property type="molecule type" value="Genomic_DNA"/>
</dbReference>
<dbReference type="GO" id="GO:0016846">
    <property type="term" value="F:carbon-sulfur lyase activity"/>
    <property type="evidence" value="ECO:0007669"/>
    <property type="project" value="InterPro"/>
</dbReference>
<dbReference type="RefSeq" id="WP_023842695.1">
    <property type="nucleotide sequence ID" value="NC_022995.1"/>
</dbReference>
<feature type="domain" description="CENP-V/GFA" evidence="4">
    <location>
        <begin position="7"/>
        <end position="37"/>
    </location>
</feature>
<dbReference type="InterPro" id="IPR011057">
    <property type="entry name" value="Mss4-like_sf"/>
</dbReference>